<dbReference type="Proteomes" id="UP001283361">
    <property type="component" value="Unassembled WGS sequence"/>
</dbReference>
<organism evidence="2 3">
    <name type="scientific">Elysia crispata</name>
    <name type="common">lettuce slug</name>
    <dbReference type="NCBI Taxonomy" id="231223"/>
    <lineage>
        <taxon>Eukaryota</taxon>
        <taxon>Metazoa</taxon>
        <taxon>Spiralia</taxon>
        <taxon>Lophotrochozoa</taxon>
        <taxon>Mollusca</taxon>
        <taxon>Gastropoda</taxon>
        <taxon>Heterobranchia</taxon>
        <taxon>Euthyneura</taxon>
        <taxon>Panpulmonata</taxon>
        <taxon>Sacoglossa</taxon>
        <taxon>Placobranchoidea</taxon>
        <taxon>Plakobranchidae</taxon>
        <taxon>Elysia</taxon>
    </lineage>
</organism>
<comment type="caution">
    <text evidence="2">The sequence shown here is derived from an EMBL/GenBank/DDBJ whole genome shotgun (WGS) entry which is preliminary data.</text>
</comment>
<evidence type="ECO:0000313" key="2">
    <source>
        <dbReference type="EMBL" id="KAK3766993.1"/>
    </source>
</evidence>
<gene>
    <name evidence="2" type="ORF">RRG08_058908</name>
</gene>
<proteinExistence type="predicted"/>
<accession>A0AAE1DEZ7</accession>
<reference evidence="2" key="1">
    <citation type="journal article" date="2023" name="G3 (Bethesda)">
        <title>A reference genome for the long-term kleptoplast-retaining sea slug Elysia crispata morphotype clarki.</title>
        <authorList>
            <person name="Eastman K.E."/>
            <person name="Pendleton A.L."/>
            <person name="Shaikh M.A."/>
            <person name="Suttiyut T."/>
            <person name="Ogas R."/>
            <person name="Tomko P."/>
            <person name="Gavelis G."/>
            <person name="Widhalm J.R."/>
            <person name="Wisecaver J.H."/>
        </authorList>
    </citation>
    <scope>NUCLEOTIDE SEQUENCE</scope>
    <source>
        <strain evidence="2">ECLA1</strain>
    </source>
</reference>
<feature type="region of interest" description="Disordered" evidence="1">
    <location>
        <begin position="187"/>
        <end position="210"/>
    </location>
</feature>
<sequence length="339" mass="40202">MNTSNFDMEEFIKLGRDLGLEGDQLLQFTEKRQAEAFEREERNKDRGLKRLELEAEAFEHEERNKDRGLKRLELEAEAFEHEERNKDRGLKRLELEAEAFEHEERNKDRGLKRLELEAEAFEHEERNKDRGFKWFELEAEAFKRGERNKDRELKRIELAAEQEHFKEADKRRAHELEMKSLELSAAETKDLGSSADEAARAPKLPSFNENSDEMDAYLERSERFSKDNNWQEAAWAVRLSALLTGNSLEFFSRLPKEEADDHRELKLALLRHYDYTDDGYRRKLRNCKPEEGETRDLFIERIKSYLEKCLATAGLNEDYADIQDLIQKERLSQRINCPP</sequence>
<dbReference type="PANTHER" id="PTHR46888">
    <property type="entry name" value="ZINC KNUCKLE DOMAINCONTAINING PROTEIN-RELATED"/>
    <property type="match status" value="1"/>
</dbReference>
<keyword evidence="3" id="KW-1185">Reference proteome</keyword>
<evidence type="ECO:0000313" key="3">
    <source>
        <dbReference type="Proteomes" id="UP001283361"/>
    </source>
</evidence>
<dbReference type="PANTHER" id="PTHR46888:SF1">
    <property type="entry name" value="RIBONUCLEASE H"/>
    <property type="match status" value="1"/>
</dbReference>
<name>A0AAE1DEZ7_9GAST</name>
<evidence type="ECO:0000256" key="1">
    <source>
        <dbReference type="SAM" id="MobiDB-lite"/>
    </source>
</evidence>
<dbReference type="EMBL" id="JAWDGP010004182">
    <property type="protein sequence ID" value="KAK3766993.1"/>
    <property type="molecule type" value="Genomic_DNA"/>
</dbReference>
<dbReference type="AlphaFoldDB" id="A0AAE1DEZ7"/>
<protein>
    <submittedName>
        <fullName evidence="2">Uncharacterized protein</fullName>
    </submittedName>
</protein>